<organism evidence="3 4">
    <name type="scientific">Mesonia maritima</name>
    <dbReference type="NCBI Taxonomy" id="1793873"/>
    <lineage>
        <taxon>Bacteria</taxon>
        <taxon>Pseudomonadati</taxon>
        <taxon>Bacteroidota</taxon>
        <taxon>Flavobacteriia</taxon>
        <taxon>Flavobacteriales</taxon>
        <taxon>Flavobacteriaceae</taxon>
        <taxon>Mesonia</taxon>
    </lineage>
</organism>
<evidence type="ECO:0000313" key="3">
    <source>
        <dbReference type="EMBL" id="MDR6301626.1"/>
    </source>
</evidence>
<evidence type="ECO:0000256" key="2">
    <source>
        <dbReference type="SAM" id="SignalP"/>
    </source>
</evidence>
<feature type="region of interest" description="Disordered" evidence="1">
    <location>
        <begin position="21"/>
        <end position="40"/>
    </location>
</feature>
<feature type="compositionally biased region" description="Acidic residues" evidence="1">
    <location>
        <begin position="21"/>
        <end position="31"/>
    </location>
</feature>
<protein>
    <recommendedName>
        <fullName evidence="5">Lipoprotein</fullName>
    </recommendedName>
</protein>
<comment type="caution">
    <text evidence="3">The sequence shown here is derived from an EMBL/GenBank/DDBJ whole genome shotgun (WGS) entry which is preliminary data.</text>
</comment>
<dbReference type="RefSeq" id="WP_309729208.1">
    <property type="nucleotide sequence ID" value="NZ_JAVDQA010000007.1"/>
</dbReference>
<keyword evidence="2" id="KW-0732">Signal</keyword>
<reference evidence="3 4" key="1">
    <citation type="submission" date="2023-07" db="EMBL/GenBank/DDBJ databases">
        <title>Genomic Encyclopedia of Type Strains, Phase IV (KMG-IV): sequencing the most valuable type-strain genomes for metagenomic binning, comparative biology and taxonomic classification.</title>
        <authorList>
            <person name="Goeker M."/>
        </authorList>
    </citation>
    <scope>NUCLEOTIDE SEQUENCE [LARGE SCALE GENOMIC DNA]</scope>
    <source>
        <strain evidence="3 4">DSM 102814</strain>
    </source>
</reference>
<dbReference type="EMBL" id="JAVDQA010000007">
    <property type="protein sequence ID" value="MDR6301626.1"/>
    <property type="molecule type" value="Genomic_DNA"/>
</dbReference>
<sequence length="280" mass="31190">MKKIKFSLLVLSVVIFAACSSDDDSGSDNEPDPSASNYYPLTTGNSWTYNDRYQMEGQNPEEDIETLTVAGSSEVSGNKNYTFNTSISPYLGSFTAILSRGAVNKVNGKLFYSGNLSVDFNDLGFTEIPLESINLPIQNAIVFDANATAGDNLFSVTDEIQQNIEYKGFDIPLTFTYTIETNQDSFLESYEANGENFEDVLTSTISVTMQIDASIGFPIPLLEEQEVLFSKNYFAKDVGMIYSKNTYDFIFSEIDFPTFYSPSTELHSTFSQTIDVYEVE</sequence>
<feature type="signal peptide" evidence="2">
    <location>
        <begin position="1"/>
        <end position="17"/>
    </location>
</feature>
<gene>
    <name evidence="3" type="ORF">GGR31_002296</name>
</gene>
<keyword evidence="4" id="KW-1185">Reference proteome</keyword>
<feature type="chain" id="PRO_5045724472" description="Lipoprotein" evidence="2">
    <location>
        <begin position="18"/>
        <end position="280"/>
    </location>
</feature>
<evidence type="ECO:0008006" key="5">
    <source>
        <dbReference type="Google" id="ProtNLM"/>
    </source>
</evidence>
<dbReference type="PROSITE" id="PS51257">
    <property type="entry name" value="PROKAR_LIPOPROTEIN"/>
    <property type="match status" value="1"/>
</dbReference>
<proteinExistence type="predicted"/>
<name>A0ABU1K8J0_9FLAO</name>
<accession>A0ABU1K8J0</accession>
<evidence type="ECO:0000256" key="1">
    <source>
        <dbReference type="SAM" id="MobiDB-lite"/>
    </source>
</evidence>
<dbReference type="Proteomes" id="UP001257659">
    <property type="component" value="Unassembled WGS sequence"/>
</dbReference>
<evidence type="ECO:0000313" key="4">
    <source>
        <dbReference type="Proteomes" id="UP001257659"/>
    </source>
</evidence>